<comment type="caution">
    <text evidence="1">The sequence shown here is derived from an EMBL/GenBank/DDBJ whole genome shotgun (WGS) entry which is preliminary data.</text>
</comment>
<reference evidence="1" key="1">
    <citation type="journal article" date="2014" name="Front. Microbiol.">
        <title>High frequency of phylogenetically diverse reductive dehalogenase-homologous genes in deep subseafloor sedimentary metagenomes.</title>
        <authorList>
            <person name="Kawai M."/>
            <person name="Futagami T."/>
            <person name="Toyoda A."/>
            <person name="Takaki Y."/>
            <person name="Nishi S."/>
            <person name="Hori S."/>
            <person name="Arai W."/>
            <person name="Tsubouchi T."/>
            <person name="Morono Y."/>
            <person name="Uchiyama I."/>
            <person name="Ito T."/>
            <person name="Fujiyama A."/>
            <person name="Inagaki F."/>
            <person name="Takami H."/>
        </authorList>
    </citation>
    <scope>NUCLEOTIDE SEQUENCE</scope>
    <source>
        <strain evidence="1">Expedition CK06-06</strain>
    </source>
</reference>
<protein>
    <submittedName>
        <fullName evidence="1">Uncharacterized protein</fullName>
    </submittedName>
</protein>
<feature type="non-terminal residue" evidence="1">
    <location>
        <position position="33"/>
    </location>
</feature>
<evidence type="ECO:0000313" key="1">
    <source>
        <dbReference type="EMBL" id="GAH57815.1"/>
    </source>
</evidence>
<sequence length="33" mass="3538">MQNCQFGALGEANSLNYLPPLEANASVDTISRI</sequence>
<accession>X1HL76</accession>
<proteinExistence type="predicted"/>
<gene>
    <name evidence="1" type="ORF">S03H2_38647</name>
</gene>
<dbReference type="AlphaFoldDB" id="X1HL76"/>
<name>X1HL76_9ZZZZ</name>
<organism evidence="1">
    <name type="scientific">marine sediment metagenome</name>
    <dbReference type="NCBI Taxonomy" id="412755"/>
    <lineage>
        <taxon>unclassified sequences</taxon>
        <taxon>metagenomes</taxon>
        <taxon>ecological metagenomes</taxon>
    </lineage>
</organism>
<dbReference type="EMBL" id="BARU01023839">
    <property type="protein sequence ID" value="GAH57815.1"/>
    <property type="molecule type" value="Genomic_DNA"/>
</dbReference>